<keyword evidence="3" id="KW-0472">Membrane</keyword>
<keyword evidence="1" id="KW-0175">Coiled coil</keyword>
<dbReference type="Pfam" id="PF04612">
    <property type="entry name" value="T2SSM"/>
    <property type="match status" value="1"/>
</dbReference>
<dbReference type="EMBL" id="AP019309">
    <property type="protein sequence ID" value="BBH26724.1"/>
    <property type="molecule type" value="Genomic_DNA"/>
</dbReference>
<evidence type="ECO:0000256" key="1">
    <source>
        <dbReference type="SAM" id="Coils"/>
    </source>
</evidence>
<organism evidence="4 5">
    <name type="scientific">Intestinibaculum porci</name>
    <dbReference type="NCBI Taxonomy" id="2487118"/>
    <lineage>
        <taxon>Bacteria</taxon>
        <taxon>Bacillati</taxon>
        <taxon>Bacillota</taxon>
        <taxon>Erysipelotrichia</taxon>
        <taxon>Erysipelotrichales</taxon>
        <taxon>Erysipelotrichaceae</taxon>
        <taxon>Intestinibaculum</taxon>
    </lineage>
</organism>
<proteinExistence type="predicted"/>
<evidence type="ECO:0000256" key="2">
    <source>
        <dbReference type="SAM" id="MobiDB-lite"/>
    </source>
</evidence>
<dbReference type="RefSeq" id="WP_125119555.1">
    <property type="nucleotide sequence ID" value="NZ_AP019309.1"/>
</dbReference>
<evidence type="ECO:0000313" key="4">
    <source>
        <dbReference type="EMBL" id="BBH26724.1"/>
    </source>
</evidence>
<dbReference type="KEGG" id="ebm:SG0102_16580"/>
<gene>
    <name evidence="4" type="ORF">SG0102_16580</name>
</gene>
<feature type="region of interest" description="Disordered" evidence="2">
    <location>
        <begin position="115"/>
        <end position="145"/>
    </location>
</feature>
<keyword evidence="5" id="KW-1185">Reference proteome</keyword>
<dbReference type="InterPro" id="IPR007690">
    <property type="entry name" value="T2SS_GspM"/>
</dbReference>
<accession>A0A3G9JV04</accession>
<keyword evidence="3" id="KW-1133">Transmembrane helix</keyword>
<protein>
    <submittedName>
        <fullName evidence="4">Uncharacterized protein</fullName>
    </submittedName>
</protein>
<dbReference type="Proteomes" id="UP000268059">
    <property type="component" value="Chromosome"/>
</dbReference>
<evidence type="ECO:0000313" key="5">
    <source>
        <dbReference type="Proteomes" id="UP000268059"/>
    </source>
</evidence>
<evidence type="ECO:0000256" key="3">
    <source>
        <dbReference type="SAM" id="Phobius"/>
    </source>
</evidence>
<feature type="compositionally biased region" description="Low complexity" evidence="2">
    <location>
        <begin position="122"/>
        <end position="145"/>
    </location>
</feature>
<sequence>MKEVYSALSKREKQLLYILLVFLLVMAGWFFAIKPSLENYRKQKNLLSQKETTLAELKSQLTQYQNAPSQLAAQTQTYKSLTKKYYKVLKNEKISEMFTDEIKSANLTPTNLTISDAQDDVSSSNNTTNSSSSSSSTTSTNTQAASSTNAKLVTKYVDVTVNGKIDQVSDLLQNIEGDTKSVGVTGLSYTPASTSSDTKSEDSFTIQFAVYMIKK</sequence>
<feature type="coiled-coil region" evidence="1">
    <location>
        <begin position="40"/>
        <end position="67"/>
    </location>
</feature>
<dbReference type="InParanoid" id="A0A3G9JV04"/>
<dbReference type="OrthoDB" id="1652232at2"/>
<dbReference type="GO" id="GO:0015627">
    <property type="term" value="C:type II protein secretion system complex"/>
    <property type="evidence" value="ECO:0007669"/>
    <property type="project" value="InterPro"/>
</dbReference>
<keyword evidence="3" id="KW-0812">Transmembrane</keyword>
<dbReference type="GO" id="GO:0015628">
    <property type="term" value="P:protein secretion by the type II secretion system"/>
    <property type="evidence" value="ECO:0007669"/>
    <property type="project" value="InterPro"/>
</dbReference>
<name>A0A3G9JV04_9FIRM</name>
<dbReference type="AlphaFoldDB" id="A0A3G9JV04"/>
<feature type="transmembrane region" description="Helical" evidence="3">
    <location>
        <begin position="15"/>
        <end position="33"/>
    </location>
</feature>
<reference evidence="4 5" key="1">
    <citation type="submission" date="2018-11" db="EMBL/GenBank/DDBJ databases">
        <title>Novel Erysipelotrichaceae bacterium isolated from small intestine of a swine.</title>
        <authorList>
            <person name="Kim J.S."/>
            <person name="Choe H."/>
            <person name="Lee Y.R."/>
            <person name="Kim K.M."/>
            <person name="Park D.S."/>
        </authorList>
    </citation>
    <scope>NUCLEOTIDE SEQUENCE [LARGE SCALE GENOMIC DNA]</scope>
    <source>
        <strain evidence="4 5">SG0102</strain>
    </source>
</reference>